<reference evidence="3" key="1">
    <citation type="journal article" date="2019" name="Int. J. Syst. Evol. Microbiol.">
        <title>The Global Catalogue of Microorganisms (GCM) 10K type strain sequencing project: providing services to taxonomists for standard genome sequencing and annotation.</title>
        <authorList>
            <consortium name="The Broad Institute Genomics Platform"/>
            <consortium name="The Broad Institute Genome Sequencing Center for Infectious Disease"/>
            <person name="Wu L."/>
            <person name="Ma J."/>
        </authorList>
    </citation>
    <scope>NUCLEOTIDE SEQUENCE [LARGE SCALE GENOMIC DNA]</scope>
    <source>
        <strain evidence="3">JCM 17563</strain>
    </source>
</reference>
<gene>
    <name evidence="2" type="ORF">GCM10022280_08830</name>
</gene>
<proteinExistence type="predicted"/>
<evidence type="ECO:0008006" key="4">
    <source>
        <dbReference type="Google" id="ProtNLM"/>
    </source>
</evidence>
<name>A0ABP7SKJ8_9SPHN</name>
<evidence type="ECO:0000313" key="2">
    <source>
        <dbReference type="EMBL" id="GAA4012994.1"/>
    </source>
</evidence>
<keyword evidence="1" id="KW-0732">Signal</keyword>
<dbReference type="EMBL" id="BAABBQ010000001">
    <property type="protein sequence ID" value="GAA4012994.1"/>
    <property type="molecule type" value="Genomic_DNA"/>
</dbReference>
<protein>
    <recommendedName>
        <fullName evidence="4">Secreted protein</fullName>
    </recommendedName>
</protein>
<evidence type="ECO:0000256" key="1">
    <source>
        <dbReference type="SAM" id="SignalP"/>
    </source>
</evidence>
<keyword evidence="3" id="KW-1185">Reference proteome</keyword>
<feature type="chain" id="PRO_5047163194" description="Secreted protein" evidence="1">
    <location>
        <begin position="25"/>
        <end position="173"/>
    </location>
</feature>
<feature type="signal peptide" evidence="1">
    <location>
        <begin position="1"/>
        <end position="24"/>
    </location>
</feature>
<accession>A0ABP7SKJ8</accession>
<dbReference type="RefSeq" id="WP_344706172.1">
    <property type="nucleotide sequence ID" value="NZ_BAABBQ010000001.1"/>
</dbReference>
<organism evidence="2 3">
    <name type="scientific">Sphingomonas swuensis</name>
    <dbReference type="NCBI Taxonomy" id="977800"/>
    <lineage>
        <taxon>Bacteria</taxon>
        <taxon>Pseudomonadati</taxon>
        <taxon>Pseudomonadota</taxon>
        <taxon>Alphaproteobacteria</taxon>
        <taxon>Sphingomonadales</taxon>
        <taxon>Sphingomonadaceae</taxon>
        <taxon>Sphingomonas</taxon>
    </lineage>
</organism>
<dbReference type="Proteomes" id="UP001500235">
    <property type="component" value="Unassembled WGS sequence"/>
</dbReference>
<comment type="caution">
    <text evidence="2">The sequence shown here is derived from an EMBL/GenBank/DDBJ whole genome shotgun (WGS) entry which is preliminary data.</text>
</comment>
<evidence type="ECO:0000313" key="3">
    <source>
        <dbReference type="Proteomes" id="UP001500235"/>
    </source>
</evidence>
<sequence length="173" mass="19363">MKRNLLISVVALALLCGSAPEAMAQASPDMAQVVRQLRETAERMRGQLPPEDIAEMLRNADELERENRKGSFAPVAAPASPPIIAHLEKVHGATFEWLMRTTTCAGYQWENWRRYDITTGDHIAERNAGCKRAFGLYERYFLAARSGDQRTALPLLAEYDKAAHEIVDAYGMN</sequence>